<feature type="domain" description="Peptidase C14 caspase" evidence="2">
    <location>
        <begin position="39"/>
        <end position="215"/>
    </location>
</feature>
<dbReference type="Pfam" id="PF20703">
    <property type="entry name" value="nSTAND1"/>
    <property type="match status" value="1"/>
</dbReference>
<keyword evidence="5" id="KW-1185">Reference proteome</keyword>
<dbReference type="InterPro" id="IPR049052">
    <property type="entry name" value="nSTAND1"/>
</dbReference>
<protein>
    <recommendedName>
        <fullName evidence="6">Orc1-like AAA ATPase domain-containing protein</fullName>
    </recommendedName>
</protein>
<dbReference type="NCBIfam" id="NF047832">
    <property type="entry name" value="caspase_w_EACC1"/>
    <property type="match status" value="1"/>
</dbReference>
<dbReference type="OrthoDB" id="414967at2"/>
<dbReference type="RefSeq" id="WP_080038575.1">
    <property type="nucleotide sequence ID" value="NZ_CP017717.1"/>
</dbReference>
<feature type="region of interest" description="Disordered" evidence="1">
    <location>
        <begin position="221"/>
        <end position="261"/>
    </location>
</feature>
<evidence type="ECO:0000256" key="1">
    <source>
        <dbReference type="SAM" id="MobiDB-lite"/>
    </source>
</evidence>
<accession>A0A1U9ZWV3</accession>
<dbReference type="Gene3D" id="3.40.50.1460">
    <property type="match status" value="1"/>
</dbReference>
<dbReference type="SUPFAM" id="SSF52129">
    <property type="entry name" value="Caspase-like"/>
    <property type="match status" value="1"/>
</dbReference>
<evidence type="ECO:0000313" key="5">
    <source>
        <dbReference type="Proteomes" id="UP000190797"/>
    </source>
</evidence>
<dbReference type="InterPro" id="IPR011600">
    <property type="entry name" value="Pept_C14_caspase"/>
</dbReference>
<dbReference type="KEGG" id="noa:BKM31_13935"/>
<dbReference type="InterPro" id="IPR027417">
    <property type="entry name" value="P-loop_NTPase"/>
</dbReference>
<gene>
    <name evidence="4" type="ORF">BKM31_13935</name>
</gene>
<evidence type="ECO:0000259" key="2">
    <source>
        <dbReference type="Pfam" id="PF00656"/>
    </source>
</evidence>
<reference evidence="5" key="1">
    <citation type="journal article" date="2017" name="Med. Chem. Commun.">
        <title>Nonomuraea sp. ATCC 55076 harbours the largest actinomycete chromosome to date and the kistamicin biosynthetic gene cluster.</title>
        <authorList>
            <person name="Nazari B."/>
            <person name="Forneris C.C."/>
            <person name="Gibson M.I."/>
            <person name="Moon K."/>
            <person name="Schramma K.R."/>
            <person name="Seyedsayamdost M.R."/>
        </authorList>
    </citation>
    <scope>NUCLEOTIDE SEQUENCE [LARGE SCALE GENOMIC DNA]</scope>
    <source>
        <strain evidence="5">ATCC 55076</strain>
    </source>
</reference>
<evidence type="ECO:0000259" key="3">
    <source>
        <dbReference type="Pfam" id="PF20703"/>
    </source>
</evidence>
<dbReference type="Proteomes" id="UP000190797">
    <property type="component" value="Chromosome"/>
</dbReference>
<dbReference type="Pfam" id="PF00656">
    <property type="entry name" value="Peptidase_C14"/>
    <property type="match status" value="1"/>
</dbReference>
<dbReference type="EMBL" id="CP017717">
    <property type="protein sequence ID" value="AQZ62417.1"/>
    <property type="molecule type" value="Genomic_DNA"/>
</dbReference>
<evidence type="ECO:0008006" key="6">
    <source>
        <dbReference type="Google" id="ProtNLM"/>
    </source>
</evidence>
<sequence>MVDSPELGAGLLAGPDVRALLVGSSRPAEGSRIPAVPAAVTSAEDLAAALTAQAGLASGRIRVLRDPRTPADLAAAVAELARVTRGVALLYYAGHGLLGPDGELYLATQASADLTRGSAVYQALPFAQVRELLRTAAIQHSVVVLDCCWAGRAHGWSDSYLLTATSRTEVAWALPGERHTAFTGALLRVLYDGDETGPAWLSLDDVHLAVGRLLRQRALPAPRRQASDASGRRPLLPNHAYVRPPNRPAPGLADDGRRSPYPGLHPFGVHDAEFFFGRQQLTRALRARVHRDRAGLVVVTGASGTGKSSLLQAGLTPALGAARCVLMTPGANPLARLAEALAEATGVASPVPSAQPGVRELTATVRRLPPGAVLVVDQFEETFTHGDSARPPAAFVAALAAVAEEITVVVGLRADFFGHCAAHPVLLTALEHPLVVGPLDADRLREVIEGPARPGRAGAG</sequence>
<name>A0A1U9ZWV3_9ACTN</name>
<dbReference type="GO" id="GO:0006508">
    <property type="term" value="P:proteolysis"/>
    <property type="evidence" value="ECO:0007669"/>
    <property type="project" value="InterPro"/>
</dbReference>
<feature type="domain" description="Novel STAND NTPase 1" evidence="3">
    <location>
        <begin position="260"/>
        <end position="453"/>
    </location>
</feature>
<organism evidence="4 5">
    <name type="scientific">[Actinomadura] parvosata subsp. kistnae</name>
    <dbReference type="NCBI Taxonomy" id="1909395"/>
    <lineage>
        <taxon>Bacteria</taxon>
        <taxon>Bacillati</taxon>
        <taxon>Actinomycetota</taxon>
        <taxon>Actinomycetes</taxon>
        <taxon>Streptosporangiales</taxon>
        <taxon>Streptosporangiaceae</taxon>
        <taxon>Nonomuraea</taxon>
    </lineage>
</organism>
<evidence type="ECO:0000313" key="4">
    <source>
        <dbReference type="EMBL" id="AQZ62417.1"/>
    </source>
</evidence>
<dbReference type="AlphaFoldDB" id="A0A1U9ZWV3"/>
<dbReference type="SUPFAM" id="SSF52540">
    <property type="entry name" value="P-loop containing nucleoside triphosphate hydrolases"/>
    <property type="match status" value="1"/>
</dbReference>
<dbReference type="InterPro" id="IPR029030">
    <property type="entry name" value="Caspase-like_dom_sf"/>
</dbReference>
<proteinExistence type="predicted"/>
<dbReference type="GO" id="GO:0004197">
    <property type="term" value="F:cysteine-type endopeptidase activity"/>
    <property type="evidence" value="ECO:0007669"/>
    <property type="project" value="InterPro"/>
</dbReference>
<dbReference type="STRING" id="1909395.BKM31_13935"/>